<proteinExistence type="inferred from homology"/>
<feature type="transmembrane region" description="Helical" evidence="9">
    <location>
        <begin position="101"/>
        <end position="122"/>
    </location>
</feature>
<dbReference type="InterPro" id="IPR043429">
    <property type="entry name" value="ArtM/GltK/GlnP/TcyL/YhdX-like"/>
</dbReference>
<evidence type="ECO:0000313" key="12">
    <source>
        <dbReference type="Proteomes" id="UP000243535"/>
    </source>
</evidence>
<evidence type="ECO:0000256" key="2">
    <source>
        <dbReference type="ARBA" id="ARBA00010072"/>
    </source>
</evidence>
<dbReference type="CDD" id="cd06261">
    <property type="entry name" value="TM_PBP2"/>
    <property type="match status" value="1"/>
</dbReference>
<feature type="domain" description="ABC transmembrane type-1" evidence="10">
    <location>
        <begin position="30"/>
        <end position="228"/>
    </location>
</feature>
<dbReference type="SUPFAM" id="SSF161098">
    <property type="entry name" value="MetI-like"/>
    <property type="match status" value="1"/>
</dbReference>
<evidence type="ECO:0000256" key="9">
    <source>
        <dbReference type="RuleBase" id="RU363032"/>
    </source>
</evidence>
<dbReference type="GO" id="GO:0006865">
    <property type="term" value="P:amino acid transport"/>
    <property type="evidence" value="ECO:0007669"/>
    <property type="project" value="TreeGrafter"/>
</dbReference>
<comment type="subcellular location">
    <subcellularLocation>
        <location evidence="1">Cell inner membrane</location>
        <topology evidence="1">Multi-pass membrane protein</topology>
    </subcellularLocation>
    <subcellularLocation>
        <location evidence="9">Cell membrane</location>
        <topology evidence="9">Multi-pass membrane protein</topology>
    </subcellularLocation>
</comment>
<dbReference type="Pfam" id="PF00528">
    <property type="entry name" value="BPD_transp_1"/>
    <property type="match status" value="1"/>
</dbReference>
<evidence type="ECO:0000259" key="10">
    <source>
        <dbReference type="PROSITE" id="PS50928"/>
    </source>
</evidence>
<keyword evidence="12" id="KW-1185">Reference proteome</keyword>
<feature type="transmembrane region" description="Helical" evidence="9">
    <location>
        <begin position="30"/>
        <end position="54"/>
    </location>
</feature>
<dbReference type="EMBL" id="CYHA01000006">
    <property type="protein sequence ID" value="CUA85551.1"/>
    <property type="molecule type" value="Genomic_DNA"/>
</dbReference>
<keyword evidence="7 9" id="KW-1133">Transmembrane helix</keyword>
<dbReference type="Proteomes" id="UP000243535">
    <property type="component" value="Unassembled WGS sequence"/>
</dbReference>
<dbReference type="InterPro" id="IPR010065">
    <property type="entry name" value="AA_ABC_transptr_permease_3TM"/>
</dbReference>
<evidence type="ECO:0000256" key="1">
    <source>
        <dbReference type="ARBA" id="ARBA00004429"/>
    </source>
</evidence>
<sequence length="243" mass="27240">MIDVQFMLDKLPAFLGGGDGQPVFSVTDGLVLTLELLGISLFFGLCLAVPLGLMRVSRNRFVSGAVWLYTYVFRGTPLLVQLFIIYYGLSQFEAVRESWAWAYLREAYVCAIIAFTLNTAAYTTEIIAGQIRNTHWGEIEAAKAMGMSKGLMMRRIVVPSALRRALPAYSNEVVMMMQSTSVAGLVTLADLTGVARRVFSDSYLPFEPFLTAAAFYLALTFLFVWLFKLAERRWLAYLAPRKH</sequence>
<reference evidence="12" key="1">
    <citation type="submission" date="2015-08" db="EMBL/GenBank/DDBJ databases">
        <authorList>
            <person name="Varghese N."/>
        </authorList>
    </citation>
    <scope>NUCLEOTIDE SEQUENCE [LARGE SCALE GENOMIC DNA]</scope>
    <source>
        <strain evidence="12">DSM 17901</strain>
    </source>
</reference>
<evidence type="ECO:0000256" key="6">
    <source>
        <dbReference type="ARBA" id="ARBA00022692"/>
    </source>
</evidence>
<keyword evidence="5" id="KW-0997">Cell inner membrane</keyword>
<name>A0A0K6H3Y4_9NEIS</name>
<feature type="transmembrane region" description="Helical" evidence="9">
    <location>
        <begin position="173"/>
        <end position="189"/>
    </location>
</feature>
<dbReference type="PROSITE" id="PS50928">
    <property type="entry name" value="ABC_TM1"/>
    <property type="match status" value="1"/>
</dbReference>
<dbReference type="NCBIfam" id="TIGR01726">
    <property type="entry name" value="HEQRo_perm_3TM"/>
    <property type="match status" value="1"/>
</dbReference>
<dbReference type="STRING" id="375574.GCA_001418035_02209"/>
<evidence type="ECO:0000256" key="8">
    <source>
        <dbReference type="ARBA" id="ARBA00023136"/>
    </source>
</evidence>
<dbReference type="Gene3D" id="1.10.3720.10">
    <property type="entry name" value="MetI-like"/>
    <property type="match status" value="1"/>
</dbReference>
<protein>
    <submittedName>
        <fullName evidence="11">Amino acid ABC transporter membrane protein 2, PAAT family (TC 3.A.1.3.-)</fullName>
    </submittedName>
</protein>
<keyword evidence="8 9" id="KW-0472">Membrane</keyword>
<evidence type="ECO:0000313" key="11">
    <source>
        <dbReference type="EMBL" id="CUA85551.1"/>
    </source>
</evidence>
<evidence type="ECO:0000256" key="5">
    <source>
        <dbReference type="ARBA" id="ARBA00022519"/>
    </source>
</evidence>
<gene>
    <name evidence="11" type="ORF">Ga0061063_2427</name>
</gene>
<evidence type="ECO:0000256" key="3">
    <source>
        <dbReference type="ARBA" id="ARBA00022448"/>
    </source>
</evidence>
<dbReference type="RefSeq" id="WP_132098694.1">
    <property type="nucleotide sequence ID" value="NZ_CYHA01000006.1"/>
</dbReference>
<dbReference type="GO" id="GO:0043190">
    <property type="term" value="C:ATP-binding cassette (ABC) transporter complex"/>
    <property type="evidence" value="ECO:0007669"/>
    <property type="project" value="InterPro"/>
</dbReference>
<dbReference type="GO" id="GO:0022857">
    <property type="term" value="F:transmembrane transporter activity"/>
    <property type="evidence" value="ECO:0007669"/>
    <property type="project" value="InterPro"/>
</dbReference>
<keyword evidence="4" id="KW-1003">Cell membrane</keyword>
<keyword evidence="3 9" id="KW-0813">Transport</keyword>
<feature type="transmembrane region" description="Helical" evidence="9">
    <location>
        <begin position="209"/>
        <end position="227"/>
    </location>
</feature>
<accession>A0A0K6H3Y4</accession>
<evidence type="ECO:0000256" key="4">
    <source>
        <dbReference type="ARBA" id="ARBA00022475"/>
    </source>
</evidence>
<evidence type="ECO:0000256" key="7">
    <source>
        <dbReference type="ARBA" id="ARBA00022989"/>
    </source>
</evidence>
<feature type="transmembrane region" description="Helical" evidence="9">
    <location>
        <begin position="66"/>
        <end position="89"/>
    </location>
</feature>
<dbReference type="PANTHER" id="PTHR30614:SF10">
    <property type="entry name" value="ARGININE ABC TRANSPORTER PERMEASE PROTEIN ARTM"/>
    <property type="match status" value="1"/>
</dbReference>
<organism evidence="11 12">
    <name type="scientific">Gulbenkiania indica</name>
    <dbReference type="NCBI Taxonomy" id="375574"/>
    <lineage>
        <taxon>Bacteria</taxon>
        <taxon>Pseudomonadati</taxon>
        <taxon>Pseudomonadota</taxon>
        <taxon>Betaproteobacteria</taxon>
        <taxon>Neisseriales</taxon>
        <taxon>Chromobacteriaceae</taxon>
        <taxon>Gulbenkiania</taxon>
    </lineage>
</organism>
<dbReference type="AlphaFoldDB" id="A0A0K6H3Y4"/>
<comment type="similarity">
    <text evidence="2">Belongs to the binding-protein-dependent transport system permease family. HisMQ subfamily.</text>
</comment>
<dbReference type="InterPro" id="IPR035906">
    <property type="entry name" value="MetI-like_sf"/>
</dbReference>
<dbReference type="OrthoDB" id="7026155at2"/>
<dbReference type="InterPro" id="IPR000515">
    <property type="entry name" value="MetI-like"/>
</dbReference>
<keyword evidence="6 9" id="KW-0812">Transmembrane</keyword>
<dbReference type="PANTHER" id="PTHR30614">
    <property type="entry name" value="MEMBRANE COMPONENT OF AMINO ACID ABC TRANSPORTER"/>
    <property type="match status" value="1"/>
</dbReference>